<sequence length="67" mass="6699">MLDRPDLILAAIPLLSVSGLALQSVVVAGIGTGLLTGPLSVAGYLAAFALILRELLAGPLADRSGES</sequence>
<dbReference type="RefSeq" id="WP_250141103.1">
    <property type="nucleotide sequence ID" value="NZ_JALIQP010000003.1"/>
</dbReference>
<accession>A0ABD5PV15</accession>
<proteinExistence type="predicted"/>
<organism evidence="2 3">
    <name type="scientific">Halosolutus amylolyticus</name>
    <dbReference type="NCBI Taxonomy" id="2932267"/>
    <lineage>
        <taxon>Archaea</taxon>
        <taxon>Methanobacteriati</taxon>
        <taxon>Methanobacteriota</taxon>
        <taxon>Stenosarchaea group</taxon>
        <taxon>Halobacteria</taxon>
        <taxon>Halobacteriales</taxon>
        <taxon>Natrialbaceae</taxon>
        <taxon>Halosolutus</taxon>
    </lineage>
</organism>
<comment type="caution">
    <text evidence="2">The sequence shown here is derived from an EMBL/GenBank/DDBJ whole genome shotgun (WGS) entry which is preliminary data.</text>
</comment>
<keyword evidence="1" id="KW-1133">Transmembrane helix</keyword>
<feature type="transmembrane region" description="Helical" evidence="1">
    <location>
        <begin position="41"/>
        <end position="61"/>
    </location>
</feature>
<keyword evidence="1" id="KW-0472">Membrane</keyword>
<gene>
    <name evidence="2" type="ORF">ACFO5R_20785</name>
</gene>
<feature type="transmembrane region" description="Helical" evidence="1">
    <location>
        <begin position="7"/>
        <end position="35"/>
    </location>
</feature>
<evidence type="ECO:0000256" key="1">
    <source>
        <dbReference type="SAM" id="Phobius"/>
    </source>
</evidence>
<evidence type="ECO:0000313" key="3">
    <source>
        <dbReference type="Proteomes" id="UP001595898"/>
    </source>
</evidence>
<dbReference type="AlphaFoldDB" id="A0ABD5PV15"/>
<name>A0ABD5PV15_9EURY</name>
<dbReference type="Proteomes" id="UP001595898">
    <property type="component" value="Unassembled WGS sequence"/>
</dbReference>
<reference evidence="2 3" key="1">
    <citation type="journal article" date="2019" name="Int. J. Syst. Evol. Microbiol.">
        <title>The Global Catalogue of Microorganisms (GCM) 10K type strain sequencing project: providing services to taxonomists for standard genome sequencing and annotation.</title>
        <authorList>
            <consortium name="The Broad Institute Genomics Platform"/>
            <consortium name="The Broad Institute Genome Sequencing Center for Infectious Disease"/>
            <person name="Wu L."/>
            <person name="Ma J."/>
        </authorList>
    </citation>
    <scope>NUCLEOTIDE SEQUENCE [LARGE SCALE GENOMIC DNA]</scope>
    <source>
        <strain evidence="2 3">WLHS5</strain>
    </source>
</reference>
<keyword evidence="1" id="KW-0812">Transmembrane</keyword>
<protein>
    <submittedName>
        <fullName evidence="2">Uncharacterized protein</fullName>
    </submittedName>
</protein>
<evidence type="ECO:0000313" key="2">
    <source>
        <dbReference type="EMBL" id="MFC4544369.1"/>
    </source>
</evidence>
<dbReference type="EMBL" id="JBHSFA010000011">
    <property type="protein sequence ID" value="MFC4544369.1"/>
    <property type="molecule type" value="Genomic_DNA"/>
</dbReference>
<keyword evidence="3" id="KW-1185">Reference proteome</keyword>